<name>A0A4C1YJU6_EUMVA</name>
<reference evidence="2 3" key="1">
    <citation type="journal article" date="2019" name="Commun. Biol.">
        <title>The bagworm genome reveals a unique fibroin gene that provides high tensile strength.</title>
        <authorList>
            <person name="Kono N."/>
            <person name="Nakamura H."/>
            <person name="Ohtoshi R."/>
            <person name="Tomita M."/>
            <person name="Numata K."/>
            <person name="Arakawa K."/>
        </authorList>
    </citation>
    <scope>NUCLEOTIDE SEQUENCE [LARGE SCALE GENOMIC DNA]</scope>
</reference>
<protein>
    <submittedName>
        <fullName evidence="2">Uncharacterized protein</fullName>
    </submittedName>
</protein>
<accession>A0A4C1YJU6</accession>
<evidence type="ECO:0000256" key="1">
    <source>
        <dbReference type="SAM" id="MobiDB-lite"/>
    </source>
</evidence>
<organism evidence="2 3">
    <name type="scientific">Eumeta variegata</name>
    <name type="common">Bagworm moth</name>
    <name type="synonym">Eumeta japonica</name>
    <dbReference type="NCBI Taxonomy" id="151549"/>
    <lineage>
        <taxon>Eukaryota</taxon>
        <taxon>Metazoa</taxon>
        <taxon>Ecdysozoa</taxon>
        <taxon>Arthropoda</taxon>
        <taxon>Hexapoda</taxon>
        <taxon>Insecta</taxon>
        <taxon>Pterygota</taxon>
        <taxon>Neoptera</taxon>
        <taxon>Endopterygota</taxon>
        <taxon>Lepidoptera</taxon>
        <taxon>Glossata</taxon>
        <taxon>Ditrysia</taxon>
        <taxon>Tineoidea</taxon>
        <taxon>Psychidae</taxon>
        <taxon>Oiketicinae</taxon>
        <taxon>Eumeta</taxon>
    </lineage>
</organism>
<dbReference type="AlphaFoldDB" id="A0A4C1YJU6"/>
<sequence>MPFDGRRVWTKSCGPNGCEIFHLKQNRGRGGRRRSLRLYNFIFGNGLPLKRPETLPSTRPTKRDKRTRNDFDRYQNENILCRRTEGREYKRPLMS</sequence>
<proteinExistence type="predicted"/>
<gene>
    <name evidence="2" type="ORF">EVAR_51594_1</name>
</gene>
<keyword evidence="3" id="KW-1185">Reference proteome</keyword>
<evidence type="ECO:0000313" key="2">
    <source>
        <dbReference type="EMBL" id="GBP74667.1"/>
    </source>
</evidence>
<feature type="compositionally biased region" description="Basic and acidic residues" evidence="1">
    <location>
        <begin position="67"/>
        <end position="77"/>
    </location>
</feature>
<comment type="caution">
    <text evidence="2">The sequence shown here is derived from an EMBL/GenBank/DDBJ whole genome shotgun (WGS) entry which is preliminary data.</text>
</comment>
<dbReference type="Proteomes" id="UP000299102">
    <property type="component" value="Unassembled WGS sequence"/>
</dbReference>
<feature type="region of interest" description="Disordered" evidence="1">
    <location>
        <begin position="50"/>
        <end position="77"/>
    </location>
</feature>
<evidence type="ECO:0000313" key="3">
    <source>
        <dbReference type="Proteomes" id="UP000299102"/>
    </source>
</evidence>
<dbReference type="EMBL" id="BGZK01001217">
    <property type="protein sequence ID" value="GBP74667.1"/>
    <property type="molecule type" value="Genomic_DNA"/>
</dbReference>